<dbReference type="SUPFAM" id="SSF57850">
    <property type="entry name" value="RING/U-box"/>
    <property type="match status" value="1"/>
</dbReference>
<dbReference type="EMBL" id="KZ679256">
    <property type="protein sequence ID" value="PTB47212.1"/>
    <property type="molecule type" value="Genomic_DNA"/>
</dbReference>
<evidence type="ECO:0000256" key="4">
    <source>
        <dbReference type="SAM" id="MobiDB-lite"/>
    </source>
</evidence>
<name>A0A2T3ZQY0_TRIA4</name>
<feature type="region of interest" description="Disordered" evidence="4">
    <location>
        <begin position="357"/>
        <end position="397"/>
    </location>
</feature>
<dbReference type="Proteomes" id="UP000240493">
    <property type="component" value="Unassembled WGS sequence"/>
</dbReference>
<evidence type="ECO:0008006" key="7">
    <source>
        <dbReference type="Google" id="ProtNLM"/>
    </source>
</evidence>
<dbReference type="OrthoDB" id="5407645at2759"/>
<keyword evidence="1" id="KW-0479">Metal-binding</keyword>
<evidence type="ECO:0000256" key="1">
    <source>
        <dbReference type="ARBA" id="ARBA00022723"/>
    </source>
</evidence>
<protein>
    <recommendedName>
        <fullName evidence="7">RING-type domain-containing protein</fullName>
    </recommendedName>
</protein>
<sequence>MQSRNKRPLVLNTKMIENDSRSSGGASKTQRAAVASLLAGAAEAFRVAKEPGGWRGEKTKRILTAAAGAAAVDAVDAIYATHGADQGKHGLAESIISSLISNRAINGSRNDVEDYHVDRSRSRSRARPEDGRGGQSKSISPVDEPTTTVYCHSCLSAYTIQMFRGPVEYLPCKHYICHTCLVQLLALSLLSPAHMPIRCCCDSLEEIGKSKFTRILLDPRIANIWDIWKDLKILKESGWTCANGHFSPKDSLLVTNSSVPIWKQPVSCSACAKSERLQQAEFCLLCGKVVTANGCGCRFNEVIASFIEILFTSGALKAETKLSAELWTAIRTWDGLKDRIPIPFGFRPWKDGQFLEPERQSAKPASRPRSMEPAPRQRSSEPTLRQRSAEPGIKPRLAEKLRKPQCYACGARIVNNDSPRDYQTW</sequence>
<evidence type="ECO:0000256" key="3">
    <source>
        <dbReference type="ARBA" id="ARBA00022833"/>
    </source>
</evidence>
<gene>
    <name evidence="5" type="ORF">M441DRAFT_233380</name>
</gene>
<feature type="region of interest" description="Disordered" evidence="4">
    <location>
        <begin position="111"/>
        <end position="141"/>
    </location>
</feature>
<reference evidence="5 6" key="1">
    <citation type="submission" date="2016-07" db="EMBL/GenBank/DDBJ databases">
        <title>Multiple horizontal gene transfer events from other fungi enriched the ability of initially mycotrophic Trichoderma (Ascomycota) to feed on dead plant biomass.</title>
        <authorList>
            <consortium name="DOE Joint Genome Institute"/>
            <person name="Aerts A."/>
            <person name="Atanasova L."/>
            <person name="Chenthamara K."/>
            <person name="Zhang J."/>
            <person name="Grujic M."/>
            <person name="Henrissat B."/>
            <person name="Kuo A."/>
            <person name="Salamov A."/>
            <person name="Lipzen A."/>
            <person name="Labutti K."/>
            <person name="Barry K."/>
            <person name="Miao Y."/>
            <person name="Rahimi M.J."/>
            <person name="Shen Q."/>
            <person name="Grigoriev I.V."/>
            <person name="Kubicek C.P."/>
            <person name="Druzhinina I.S."/>
        </authorList>
    </citation>
    <scope>NUCLEOTIDE SEQUENCE [LARGE SCALE GENOMIC DNA]</scope>
    <source>
        <strain evidence="5 6">CBS 433.97</strain>
    </source>
</reference>
<keyword evidence="2" id="KW-0863">Zinc-finger</keyword>
<evidence type="ECO:0000313" key="6">
    <source>
        <dbReference type="Proteomes" id="UP000240493"/>
    </source>
</evidence>
<organism evidence="5 6">
    <name type="scientific">Trichoderma asperellum (strain ATCC 204424 / CBS 433.97 / NBRC 101777)</name>
    <dbReference type="NCBI Taxonomy" id="1042311"/>
    <lineage>
        <taxon>Eukaryota</taxon>
        <taxon>Fungi</taxon>
        <taxon>Dikarya</taxon>
        <taxon>Ascomycota</taxon>
        <taxon>Pezizomycotina</taxon>
        <taxon>Sordariomycetes</taxon>
        <taxon>Hypocreomycetidae</taxon>
        <taxon>Hypocreales</taxon>
        <taxon>Hypocreaceae</taxon>
        <taxon>Trichoderma</taxon>
    </lineage>
</organism>
<dbReference type="InterPro" id="IPR017907">
    <property type="entry name" value="Znf_RING_CS"/>
</dbReference>
<proteinExistence type="predicted"/>
<dbReference type="AlphaFoldDB" id="A0A2T3ZQY0"/>
<dbReference type="GO" id="GO:0008270">
    <property type="term" value="F:zinc ion binding"/>
    <property type="evidence" value="ECO:0007669"/>
    <property type="project" value="UniProtKB-KW"/>
</dbReference>
<accession>A0A2T3ZQY0</accession>
<dbReference type="STRING" id="1042311.A0A2T3ZQY0"/>
<dbReference type="PROSITE" id="PS00518">
    <property type="entry name" value="ZF_RING_1"/>
    <property type="match status" value="1"/>
</dbReference>
<evidence type="ECO:0000313" key="5">
    <source>
        <dbReference type="EMBL" id="PTB47212.1"/>
    </source>
</evidence>
<evidence type="ECO:0000256" key="2">
    <source>
        <dbReference type="ARBA" id="ARBA00022771"/>
    </source>
</evidence>
<keyword evidence="6" id="KW-1185">Reference proteome</keyword>
<keyword evidence="3" id="KW-0862">Zinc</keyword>
<feature type="compositionally biased region" description="Basic and acidic residues" evidence="4">
    <location>
        <begin position="111"/>
        <end position="132"/>
    </location>
</feature>